<organism evidence="2 3">
    <name type="scientific">Microbacterium elymi</name>
    <dbReference type="NCBI Taxonomy" id="2909587"/>
    <lineage>
        <taxon>Bacteria</taxon>
        <taxon>Bacillati</taxon>
        <taxon>Actinomycetota</taxon>
        <taxon>Actinomycetes</taxon>
        <taxon>Micrococcales</taxon>
        <taxon>Microbacteriaceae</taxon>
        <taxon>Microbacterium</taxon>
    </lineage>
</organism>
<dbReference type="Proteomes" id="UP001054811">
    <property type="component" value="Chromosome"/>
</dbReference>
<dbReference type="InterPro" id="IPR007138">
    <property type="entry name" value="ABM_dom"/>
</dbReference>
<proteinExistence type="predicted"/>
<protein>
    <submittedName>
        <fullName evidence="2">Antibiotic biosynthesis monooxygenase</fullName>
    </submittedName>
</protein>
<feature type="domain" description="ABM" evidence="1">
    <location>
        <begin position="16"/>
        <end position="74"/>
    </location>
</feature>
<keyword evidence="3" id="KW-1185">Reference proteome</keyword>
<sequence>MSRIHLSGELICRDPHEAQVVADALPEHVALTRAEAGCLSFEVVATADPLVWHVDERFVDAAAYRRHQARVAASDWGRATAGIQRRYEVEGL</sequence>
<keyword evidence="2" id="KW-0503">Monooxygenase</keyword>
<dbReference type="GO" id="GO:0004497">
    <property type="term" value="F:monooxygenase activity"/>
    <property type="evidence" value="ECO:0007669"/>
    <property type="project" value="UniProtKB-KW"/>
</dbReference>
<dbReference type="SUPFAM" id="SSF54909">
    <property type="entry name" value="Dimeric alpha+beta barrel"/>
    <property type="match status" value="1"/>
</dbReference>
<dbReference type="RefSeq" id="WP_259610826.1">
    <property type="nucleotide sequence ID" value="NZ_CP091139.2"/>
</dbReference>
<dbReference type="InterPro" id="IPR011008">
    <property type="entry name" value="Dimeric_a/b-barrel"/>
</dbReference>
<dbReference type="EMBL" id="CP091139">
    <property type="protein sequence ID" value="UUT34313.1"/>
    <property type="molecule type" value="Genomic_DNA"/>
</dbReference>
<keyword evidence="2" id="KW-0560">Oxidoreductase</keyword>
<evidence type="ECO:0000313" key="3">
    <source>
        <dbReference type="Proteomes" id="UP001054811"/>
    </source>
</evidence>
<gene>
    <name evidence="2" type="ORF">L2X98_27010</name>
</gene>
<dbReference type="Pfam" id="PF03992">
    <property type="entry name" value="ABM"/>
    <property type="match status" value="1"/>
</dbReference>
<dbReference type="Gene3D" id="3.30.70.100">
    <property type="match status" value="1"/>
</dbReference>
<reference evidence="2" key="1">
    <citation type="submission" date="2022-01" db="EMBL/GenBank/DDBJ databases">
        <title>Microbacterium eymi and Microbacterium rhizovicinus sp. nov., isolated from the rhizospheric soil of Elymus tsukushiensis, a plant native to the Dokdo Islands, Republic of Korea.</title>
        <authorList>
            <person name="Hwang Y.J."/>
        </authorList>
    </citation>
    <scope>NUCLEOTIDE SEQUENCE</scope>
    <source>
        <strain evidence="2">KUDC0405</strain>
    </source>
</reference>
<accession>A0ABY5NGN8</accession>
<evidence type="ECO:0000313" key="2">
    <source>
        <dbReference type="EMBL" id="UUT34313.1"/>
    </source>
</evidence>
<name>A0ABY5NGN8_9MICO</name>
<evidence type="ECO:0000259" key="1">
    <source>
        <dbReference type="Pfam" id="PF03992"/>
    </source>
</evidence>